<dbReference type="Gene3D" id="2.30.320.10">
    <property type="entry name" value="YwqG-like"/>
    <property type="match status" value="1"/>
</dbReference>
<dbReference type="Proteomes" id="UP000092598">
    <property type="component" value="Chromosome"/>
</dbReference>
<dbReference type="PATRIC" id="fig|1915.4.peg.3481"/>
<accession>A0A1B1MA90</accession>
<sequence>MTPEETRGRLGPFRDKALARGIPVDEVERWMDTARPCAILAKDGDGDGPVVGRFGGPLLLPVGTPHPSHPFVASLDLAALPADATDLPLPADGRLLLFAYPEDEGGGADMGHVLYVPADAAVTERDKDAWPLYEIDEYREVFERFPEEPLRATAEVSLPYHHLVELPEPPYADVLPGHPHAEELAEVWDETYDDIAASGPLQLGGYASQEAVDVDPVATAVARATGRARPALEEVADWVLLADWSPDITGQEGATVHWVIRRGDLAAHRFDRAFTSVFWNP</sequence>
<organism evidence="1 2">
    <name type="scientific">Streptomyces lincolnensis</name>
    <dbReference type="NCBI Taxonomy" id="1915"/>
    <lineage>
        <taxon>Bacteria</taxon>
        <taxon>Bacillati</taxon>
        <taxon>Actinomycetota</taxon>
        <taxon>Actinomycetes</taxon>
        <taxon>Kitasatosporales</taxon>
        <taxon>Streptomycetaceae</taxon>
        <taxon>Streptomyces</taxon>
    </lineage>
</organism>
<dbReference type="Pfam" id="PF09234">
    <property type="entry name" value="DUF1963"/>
    <property type="match status" value="1"/>
</dbReference>
<proteinExistence type="predicted"/>
<dbReference type="InterPro" id="IPR015315">
    <property type="entry name" value="DUF1963"/>
</dbReference>
<dbReference type="RefSeq" id="WP_067433068.1">
    <property type="nucleotide sequence ID" value="NZ_CP016438.1"/>
</dbReference>
<protein>
    <submittedName>
        <fullName evidence="1">Uncharacterized protein</fullName>
    </submittedName>
</protein>
<dbReference type="AlphaFoldDB" id="A0A1B1MA90"/>
<gene>
    <name evidence="1" type="ORF">SLINC_3163</name>
</gene>
<dbReference type="InterPro" id="IPR035948">
    <property type="entry name" value="YwqG-like_sf"/>
</dbReference>
<name>A0A1B1MA90_STRLN</name>
<keyword evidence="2" id="KW-1185">Reference proteome</keyword>
<dbReference type="EMBL" id="CP016438">
    <property type="protein sequence ID" value="ANS65387.1"/>
    <property type="molecule type" value="Genomic_DNA"/>
</dbReference>
<dbReference type="SUPFAM" id="SSF103032">
    <property type="entry name" value="Hypothetical protein YwqG"/>
    <property type="match status" value="1"/>
</dbReference>
<evidence type="ECO:0000313" key="1">
    <source>
        <dbReference type="EMBL" id="ANS65387.1"/>
    </source>
</evidence>
<evidence type="ECO:0000313" key="2">
    <source>
        <dbReference type="Proteomes" id="UP000092598"/>
    </source>
</evidence>
<dbReference type="OrthoDB" id="4252561at2"/>
<dbReference type="STRING" id="1915.SLINC_3163"/>
<reference evidence="1 2" key="1">
    <citation type="submission" date="2016-07" db="EMBL/GenBank/DDBJ databases">
        <title>Enhancement of antibiotic productionsby engineered nitrateutilization in actinobacteria.</title>
        <authorList>
            <person name="Meng S.C."/>
        </authorList>
    </citation>
    <scope>NUCLEOTIDE SEQUENCE [LARGE SCALE GENOMIC DNA]</scope>
    <source>
        <strain evidence="1 2">NRRL 2936</strain>
    </source>
</reference>
<dbReference type="KEGG" id="sls:SLINC_3163"/>